<comment type="caution">
    <text evidence="3">The sequence shown here is derived from an EMBL/GenBank/DDBJ whole genome shotgun (WGS) entry which is preliminary data.</text>
</comment>
<proteinExistence type="inferred from homology"/>
<evidence type="ECO:0000256" key="1">
    <source>
        <dbReference type="ARBA" id="ARBA00009277"/>
    </source>
</evidence>
<name>A0A8B3RXW0_9EURY</name>
<dbReference type="InterPro" id="IPR036397">
    <property type="entry name" value="RNaseH_sf"/>
</dbReference>
<dbReference type="GO" id="GO:0003676">
    <property type="term" value="F:nucleic acid binding"/>
    <property type="evidence" value="ECO:0007669"/>
    <property type="project" value="InterPro"/>
</dbReference>
<dbReference type="Gene3D" id="3.30.420.10">
    <property type="entry name" value="Ribonuclease H-like superfamily/Ribonuclease H"/>
    <property type="match status" value="1"/>
</dbReference>
<evidence type="ECO:0000313" key="3">
    <source>
        <dbReference type="EMBL" id="RZB28587.1"/>
    </source>
</evidence>
<dbReference type="PANTHER" id="PTHR35004">
    <property type="entry name" value="TRANSPOSASE RV3428C-RELATED"/>
    <property type="match status" value="1"/>
</dbReference>
<dbReference type="EMBL" id="RPGO01000041">
    <property type="protein sequence ID" value="RZB28587.1"/>
    <property type="molecule type" value="Genomic_DNA"/>
</dbReference>
<organism evidence="3 4">
    <name type="scientific">Candidatus Argoarchaeum ethanivorans</name>
    <dbReference type="NCBI Taxonomy" id="2608793"/>
    <lineage>
        <taxon>Archaea</taxon>
        <taxon>Methanobacteriati</taxon>
        <taxon>Methanobacteriota</taxon>
        <taxon>Stenosarchaea group</taxon>
        <taxon>Methanomicrobia</taxon>
        <taxon>Methanosarcinales</taxon>
        <taxon>Methanosarcinales incertae sedis</taxon>
        <taxon>GOM Arc I cluster</taxon>
        <taxon>Candidatus Argoarchaeum</taxon>
    </lineage>
</organism>
<dbReference type="Proteomes" id="UP000291831">
    <property type="component" value="Unassembled WGS sequence"/>
</dbReference>
<dbReference type="AlphaFoldDB" id="A0A8B3RXW0"/>
<evidence type="ECO:0000313" key="4">
    <source>
        <dbReference type="Proteomes" id="UP000291831"/>
    </source>
</evidence>
<dbReference type="InterPro" id="IPR054353">
    <property type="entry name" value="IstA-like_C"/>
</dbReference>
<dbReference type="SUPFAM" id="SSF53098">
    <property type="entry name" value="Ribonuclease H-like"/>
    <property type="match status" value="1"/>
</dbReference>
<gene>
    <name evidence="3" type="ORF">AEth_01991</name>
</gene>
<dbReference type="Pfam" id="PF22483">
    <property type="entry name" value="Mu-transpos_C_2"/>
    <property type="match status" value="1"/>
</dbReference>
<protein>
    <recommendedName>
        <fullName evidence="2">Integrase catalytic domain-containing protein</fullName>
    </recommendedName>
</protein>
<dbReference type="PROSITE" id="PS50994">
    <property type="entry name" value="INTEGRASE"/>
    <property type="match status" value="1"/>
</dbReference>
<sequence>MVRVREILSDKYGHDIPYSTLTRLVQEMGLRGDRKKKRAGSYNFGPGEELQHDTSPHRIILGGKKITAQCAGLVLAYSRKLFIQYYPSFTRFEAKVFLTEALKYMDGSCPRCIIDNTSVMVAHGSGPDAQIAPEMEAFGKIFGMSFIPHSIGHADRKARVERNFSYAENNFLSGRTFADWYDLNQRAQKWCNTVANKKIKRSLGMSPDEAYLMEKPHLLPLPAYIPPVYKTLQRIVDMSGYVIVDTNRYSVPERFCGKKVEVHKTWDRILVFFKQKKIADHKRAINKRDTKVIAKGHHLPFNKYKDKKGPCKEEKALVGRCDAIDQYVDGIKKRSHGTGKRKLQRLLDLKRTYPADAFEKAIEEALHYGLYDLARLENMILSYVAGDFFKIEEQD</sequence>
<reference evidence="4" key="1">
    <citation type="submission" date="2019-01" db="EMBL/GenBank/DDBJ databases">
        <title>Anaerobic oxidation of ethane by archaea from a marine hydrocarbon seep.</title>
        <authorList>
            <person name="Musat F."/>
        </authorList>
    </citation>
    <scope>NUCLEOTIDE SEQUENCE [LARGE SCALE GENOMIC DNA]</scope>
</reference>
<accession>A0A8B3RXW0</accession>
<comment type="similarity">
    <text evidence="1">Belongs to the transposase IS21/IS408/IS1162 family.</text>
</comment>
<dbReference type="InterPro" id="IPR012337">
    <property type="entry name" value="RNaseH-like_sf"/>
</dbReference>
<dbReference type="InterPro" id="IPR001584">
    <property type="entry name" value="Integrase_cat-core"/>
</dbReference>
<dbReference type="GO" id="GO:0015074">
    <property type="term" value="P:DNA integration"/>
    <property type="evidence" value="ECO:0007669"/>
    <property type="project" value="InterPro"/>
</dbReference>
<feature type="domain" description="Integrase catalytic" evidence="2">
    <location>
        <begin position="42"/>
        <end position="215"/>
    </location>
</feature>
<evidence type="ECO:0000259" key="2">
    <source>
        <dbReference type="PROSITE" id="PS50994"/>
    </source>
</evidence>